<dbReference type="EMBL" id="FTNU01000002">
    <property type="protein sequence ID" value="SIR79311.1"/>
    <property type="molecule type" value="Genomic_DNA"/>
</dbReference>
<name>A0A1N7DU64_9GAMM</name>
<feature type="transmembrane region" description="Helical" evidence="1">
    <location>
        <begin position="27"/>
        <end position="57"/>
    </location>
</feature>
<dbReference type="InterPro" id="IPR027417">
    <property type="entry name" value="P-loop_NTPase"/>
</dbReference>
<feature type="transmembrane region" description="Helical" evidence="1">
    <location>
        <begin position="123"/>
        <end position="145"/>
    </location>
</feature>
<dbReference type="AlphaFoldDB" id="A0A1N7DU64"/>
<keyword evidence="1" id="KW-0472">Membrane</keyword>
<protein>
    <submittedName>
        <fullName evidence="2">Uncharacterized protein</fullName>
    </submittedName>
</protein>
<keyword evidence="3" id="KW-1185">Reference proteome</keyword>
<sequence length="331" mass="36966">MLSQESKASIDSTLNTAFEVASLLSNIVLNILVFVLVLDSSILLGYVVGVLLAFCYLNQFGKLDKIAKDAQNSRLNLIAWLNRAWDNVVLNNKYSQHIYQTHLQDKFNQAKWANVHCQSVSHIVSNIGMLCLLVPVMAMTAWLFYESITDLTLLAVLVATLPRQVQILQVCYTLINQSVNLSVVRSRLDGLEQALAMSEPDLAQRICADGITIKQSQQVFNPQNLPKIGRLTLTGKNGVGKSSQLLLLKRKLGSTAFYLPAKHELCFNGRIQGSTGQKLIAELDEIAKLDVAVLLLDEWDANLDRINTERLDALIDKLSEHKLVLEVRHFK</sequence>
<dbReference type="Proteomes" id="UP000187495">
    <property type="component" value="Unassembled WGS sequence"/>
</dbReference>
<evidence type="ECO:0000256" key="1">
    <source>
        <dbReference type="SAM" id="Phobius"/>
    </source>
</evidence>
<keyword evidence="1" id="KW-0812">Transmembrane</keyword>
<accession>A0A1N7DU64</accession>
<dbReference type="SUPFAM" id="SSF52540">
    <property type="entry name" value="P-loop containing nucleoside triphosphate hydrolases"/>
    <property type="match status" value="1"/>
</dbReference>
<evidence type="ECO:0000313" key="3">
    <source>
        <dbReference type="Proteomes" id="UP000187495"/>
    </source>
</evidence>
<organism evidence="2 3">
    <name type="scientific">Moraxella cuniculi DSM 21768</name>
    <dbReference type="NCBI Taxonomy" id="1122245"/>
    <lineage>
        <taxon>Bacteria</taxon>
        <taxon>Pseudomonadati</taxon>
        <taxon>Pseudomonadota</taxon>
        <taxon>Gammaproteobacteria</taxon>
        <taxon>Moraxellales</taxon>
        <taxon>Moraxellaceae</taxon>
        <taxon>Moraxella</taxon>
    </lineage>
</organism>
<proteinExistence type="predicted"/>
<reference evidence="3" key="1">
    <citation type="submission" date="2017-01" db="EMBL/GenBank/DDBJ databases">
        <authorList>
            <person name="Varghese N."/>
            <person name="Submissions S."/>
        </authorList>
    </citation>
    <scope>NUCLEOTIDE SEQUENCE [LARGE SCALE GENOMIC DNA]</scope>
    <source>
        <strain evidence="3">DSM 21768</strain>
    </source>
</reference>
<keyword evidence="1" id="KW-1133">Transmembrane helix</keyword>
<gene>
    <name evidence="2" type="ORF">SAMN02745664_102115</name>
</gene>
<evidence type="ECO:0000313" key="2">
    <source>
        <dbReference type="EMBL" id="SIR79311.1"/>
    </source>
</evidence>
<dbReference type="CDD" id="cd00267">
    <property type="entry name" value="ABC_ATPase"/>
    <property type="match status" value="1"/>
</dbReference>